<name>A0ABX7MB68_9RHOO</name>
<organism evidence="2 3">
    <name type="scientific">Niveibacterium microcysteis</name>
    <dbReference type="NCBI Taxonomy" id="2811415"/>
    <lineage>
        <taxon>Bacteria</taxon>
        <taxon>Pseudomonadati</taxon>
        <taxon>Pseudomonadota</taxon>
        <taxon>Betaproteobacteria</taxon>
        <taxon>Rhodocyclales</taxon>
        <taxon>Rhodocyclaceae</taxon>
        <taxon>Niveibacterium</taxon>
    </lineage>
</organism>
<dbReference type="InterPro" id="IPR018683">
    <property type="entry name" value="DUF2169"/>
</dbReference>
<reference evidence="2 3" key="1">
    <citation type="submission" date="2021-02" db="EMBL/GenBank/DDBJ databases">
        <title>Niveibacterium changnyeongensis HC41.</title>
        <authorList>
            <person name="Kang M."/>
        </authorList>
    </citation>
    <scope>NUCLEOTIDE SEQUENCE [LARGE SCALE GENOMIC DNA]</scope>
    <source>
        <strain evidence="2 3">HC41</strain>
    </source>
</reference>
<keyword evidence="3" id="KW-1185">Reference proteome</keyword>
<evidence type="ECO:0000313" key="3">
    <source>
        <dbReference type="Proteomes" id="UP000663570"/>
    </source>
</evidence>
<feature type="domain" description="DUF2169" evidence="1">
    <location>
        <begin position="22"/>
        <end position="312"/>
    </location>
</feature>
<gene>
    <name evidence="2" type="ORF">JY500_10385</name>
</gene>
<sequence>MLQVDNRTPFAALLSVFPAPSGVETAYGAVKITYDLSTGRPVPSPRQAGFLAADVYWADPAESSLRAAGDVTLLKPSTDVMLIGRAVSITGPVPAMDVRMQVGSVQQALRVTGDRVWLRDGKAWRVSEPLPFDRMPLRWEFAFGGSSPADPNHPLENEPRNPVGRGFVASWETELEGRPLPNIEDPGNLMTTPYDRPTPVGFAPLAPAWLGRRQYAGTYDAAWQKGRAPHLPLDFDPRFLHAAPSTLVPARRFVGGEPVALHGVAASTLAFDLPTPDVELAFDFAGAEIAAEAHLDTILFEPDLARMQMVWRAPLVVDKRLLKLKRFQVSNPRGARR</sequence>
<dbReference type="Pfam" id="PF09937">
    <property type="entry name" value="DUF2169"/>
    <property type="match status" value="1"/>
</dbReference>
<evidence type="ECO:0000259" key="1">
    <source>
        <dbReference type="Pfam" id="PF09937"/>
    </source>
</evidence>
<dbReference type="EMBL" id="CP071060">
    <property type="protein sequence ID" value="QSI78984.1"/>
    <property type="molecule type" value="Genomic_DNA"/>
</dbReference>
<dbReference type="Proteomes" id="UP000663570">
    <property type="component" value="Chromosome"/>
</dbReference>
<proteinExistence type="predicted"/>
<dbReference type="RefSeq" id="WP_206256294.1">
    <property type="nucleotide sequence ID" value="NZ_CP071060.1"/>
</dbReference>
<evidence type="ECO:0000313" key="2">
    <source>
        <dbReference type="EMBL" id="QSI78984.1"/>
    </source>
</evidence>
<accession>A0ABX7MB68</accession>
<protein>
    <submittedName>
        <fullName evidence="2">DUF2169 domain-containing protein</fullName>
    </submittedName>
</protein>